<accession>A0A815SEV9</accession>
<organism evidence="2 3">
    <name type="scientific">Adineta ricciae</name>
    <name type="common">Rotifer</name>
    <dbReference type="NCBI Taxonomy" id="249248"/>
    <lineage>
        <taxon>Eukaryota</taxon>
        <taxon>Metazoa</taxon>
        <taxon>Spiralia</taxon>
        <taxon>Gnathifera</taxon>
        <taxon>Rotifera</taxon>
        <taxon>Eurotatoria</taxon>
        <taxon>Bdelloidea</taxon>
        <taxon>Adinetida</taxon>
        <taxon>Adinetidae</taxon>
        <taxon>Adineta</taxon>
    </lineage>
</organism>
<proteinExistence type="predicted"/>
<evidence type="ECO:0000313" key="3">
    <source>
        <dbReference type="Proteomes" id="UP000663828"/>
    </source>
</evidence>
<evidence type="ECO:0000313" key="2">
    <source>
        <dbReference type="EMBL" id="CAF1490302.1"/>
    </source>
</evidence>
<keyword evidence="1" id="KW-0472">Membrane</keyword>
<sequence length="586" mass="62434">FTSPWRFLLLLCCMGKVLFSIAAVIIISLIPLYLSQKGDGIKAASDTGDKRLIYTVYAVNSDITESQAITNLGSIGAQANQFIGYSPNILTTASANYYVGPVTNIGNRRRKREVQSCFTTSCETSHKLVIGTYINACPHSNCRTSRCLDACVPKIKTEIRSKMPSTPFLFSITKADGTSSTILAQFCSLDHLAPVATTTVPTAMAITTVPAAMAITTVPAAMAITTVPAAMAITTVPTAMAITTVPTAMAITTVPTATGITTTQKPTCCDGITNGNETDVDCGGNNCSKCIDGKVCTNDADCLGHTCAAGKCWATCTDGIQNQDETSIDCGGSCPNCKEGATCKINEDCADGCSTVICINSICTRLSMFSANFVNGDFERGDANGWTIGGGDRRHIGTDTIDPAMYLPDGVKYNSIIASRHSAIVKSGLDPNLGDKMPNIVYQGNYSFRVEDVNIGSYISVIQQKIASYICTDIYFAWLAVLENGGHTANESALVTITLTDKTTNETLINRRYNAGAGGSSVDTRFQTFGNTSYTPQWQIEHIPIDYTRTGHDFQLLVAAMDCALGGHRGYIYLDAFGGNLPVPNQ</sequence>
<feature type="non-terminal residue" evidence="2">
    <location>
        <position position="1"/>
    </location>
</feature>
<name>A0A815SEV9_ADIRI</name>
<keyword evidence="1" id="KW-1133">Transmembrane helix</keyword>
<dbReference type="EMBL" id="CAJNOR010004284">
    <property type="protein sequence ID" value="CAF1490302.1"/>
    <property type="molecule type" value="Genomic_DNA"/>
</dbReference>
<gene>
    <name evidence="2" type="ORF">XAT740_LOCUS39046</name>
</gene>
<feature type="transmembrane region" description="Helical" evidence="1">
    <location>
        <begin position="7"/>
        <end position="34"/>
    </location>
</feature>
<protein>
    <submittedName>
        <fullName evidence="2">Uncharacterized protein</fullName>
    </submittedName>
</protein>
<comment type="caution">
    <text evidence="2">The sequence shown here is derived from an EMBL/GenBank/DDBJ whole genome shotgun (WGS) entry which is preliminary data.</text>
</comment>
<dbReference type="Proteomes" id="UP000663828">
    <property type="component" value="Unassembled WGS sequence"/>
</dbReference>
<keyword evidence="1" id="KW-0812">Transmembrane</keyword>
<evidence type="ECO:0000256" key="1">
    <source>
        <dbReference type="SAM" id="Phobius"/>
    </source>
</evidence>
<dbReference type="AlphaFoldDB" id="A0A815SEV9"/>
<reference evidence="2" key="1">
    <citation type="submission" date="2021-02" db="EMBL/GenBank/DDBJ databases">
        <authorList>
            <person name="Nowell W R."/>
        </authorList>
    </citation>
    <scope>NUCLEOTIDE SEQUENCE</scope>
</reference>
<keyword evidence="3" id="KW-1185">Reference proteome</keyword>